<evidence type="ECO:0000313" key="3">
    <source>
        <dbReference type="EMBL" id="GFS83793.1"/>
    </source>
</evidence>
<dbReference type="OrthoDB" id="6437189at2759"/>
<dbReference type="PROSITE" id="PS51029">
    <property type="entry name" value="MADF"/>
    <property type="match status" value="1"/>
</dbReference>
<dbReference type="EMBL" id="BMAW01052015">
    <property type="protein sequence ID" value="GFS83793.1"/>
    <property type="molecule type" value="Genomic_DNA"/>
</dbReference>
<dbReference type="InterPro" id="IPR006578">
    <property type="entry name" value="MADF-dom"/>
</dbReference>
<dbReference type="AlphaFoldDB" id="A0A8X6T9D0"/>
<dbReference type="PROSITE" id="PS50090">
    <property type="entry name" value="MYB_LIKE"/>
    <property type="match status" value="1"/>
</dbReference>
<protein>
    <recommendedName>
        <fullName evidence="5">Transcription factor Adf-1</fullName>
    </recommendedName>
</protein>
<dbReference type="SMART" id="SM00595">
    <property type="entry name" value="MADF"/>
    <property type="match status" value="1"/>
</dbReference>
<dbReference type="InterPro" id="IPR001005">
    <property type="entry name" value="SANT/Myb"/>
</dbReference>
<evidence type="ECO:0000313" key="4">
    <source>
        <dbReference type="Proteomes" id="UP000887013"/>
    </source>
</evidence>
<comment type="caution">
    <text evidence="3">The sequence shown here is derived from an EMBL/GenBank/DDBJ whole genome shotgun (WGS) entry which is preliminary data.</text>
</comment>
<feature type="domain" description="Myb-like" evidence="1">
    <location>
        <begin position="1"/>
        <end position="57"/>
    </location>
</feature>
<reference evidence="3" key="1">
    <citation type="submission" date="2020-08" db="EMBL/GenBank/DDBJ databases">
        <title>Multicomponent nature underlies the extraordinary mechanical properties of spider dragline silk.</title>
        <authorList>
            <person name="Kono N."/>
            <person name="Nakamura H."/>
            <person name="Mori M."/>
            <person name="Yoshida Y."/>
            <person name="Ohtoshi R."/>
            <person name="Malay A.D."/>
            <person name="Moran D.A.P."/>
            <person name="Tomita M."/>
            <person name="Numata K."/>
            <person name="Arakawa K."/>
        </authorList>
    </citation>
    <scope>NUCLEOTIDE SEQUENCE</scope>
</reference>
<gene>
    <name evidence="3" type="primary">g.167379</name>
    <name evidence="3" type="ORF">NPIL_693431</name>
</gene>
<evidence type="ECO:0000259" key="2">
    <source>
        <dbReference type="PROSITE" id="PS51029"/>
    </source>
</evidence>
<dbReference type="Proteomes" id="UP000887013">
    <property type="component" value="Unassembled WGS sequence"/>
</dbReference>
<dbReference type="PANTHER" id="PTHR12243:SF67">
    <property type="entry name" value="COREPRESSOR OF PANGOLIN, ISOFORM A-RELATED"/>
    <property type="match status" value="1"/>
</dbReference>
<accession>A0A8X6T9D0</accession>
<keyword evidence="4" id="KW-1185">Reference proteome</keyword>
<feature type="domain" description="MADF" evidence="2">
    <location>
        <begin position="6"/>
        <end position="91"/>
    </location>
</feature>
<organism evidence="3 4">
    <name type="scientific">Nephila pilipes</name>
    <name type="common">Giant wood spider</name>
    <name type="synonym">Nephila maculata</name>
    <dbReference type="NCBI Taxonomy" id="299642"/>
    <lineage>
        <taxon>Eukaryota</taxon>
        <taxon>Metazoa</taxon>
        <taxon>Ecdysozoa</taxon>
        <taxon>Arthropoda</taxon>
        <taxon>Chelicerata</taxon>
        <taxon>Arachnida</taxon>
        <taxon>Araneae</taxon>
        <taxon>Araneomorphae</taxon>
        <taxon>Entelegynae</taxon>
        <taxon>Araneoidea</taxon>
        <taxon>Nephilidae</taxon>
        <taxon>Nephila</taxon>
    </lineage>
</organism>
<dbReference type="PANTHER" id="PTHR12243">
    <property type="entry name" value="MADF DOMAIN TRANSCRIPTION FACTOR"/>
    <property type="match status" value="1"/>
</dbReference>
<evidence type="ECO:0008006" key="5">
    <source>
        <dbReference type="Google" id="ProtNLM"/>
    </source>
</evidence>
<evidence type="ECO:0000259" key="1">
    <source>
        <dbReference type="PROSITE" id="PS50090"/>
    </source>
</evidence>
<sequence length="264" mass="30752">MEEDEILINSVESHEALYNVKHRDYRKSELKQRLWNNIGATIEKSGNNCLKRWNYVRDYYIRRRGKPGSGTTGEAAKKRSDLLSFLDHIPSSQTTTIPNIIADEISEHKIAIIEEEDDIEENTSQYEEIYGMTELNFDEEDRTNEDCMRNKKRKCIHSEERLQEVKEIVQQKAPQNELDEVDLYFNCMAKIVKKLPLYEQVQLRMQISTLIGNAELRTLSNESRHYSSSRPYSILLNDQGKIDNVSDESSNVSEVLILSENEEV</sequence>
<name>A0A8X6T9D0_NEPPI</name>
<dbReference type="Pfam" id="PF10545">
    <property type="entry name" value="MADF_DNA_bdg"/>
    <property type="match status" value="1"/>
</dbReference>
<dbReference type="InterPro" id="IPR039353">
    <property type="entry name" value="TF_Adf1"/>
</dbReference>
<proteinExistence type="predicted"/>